<dbReference type="RefSeq" id="WP_210319926.1">
    <property type="nucleotide sequence ID" value="NZ_BNCG01000048.1"/>
</dbReference>
<organism evidence="1 2">
    <name type="scientific">Camelimonas fluminis</name>
    <dbReference type="NCBI Taxonomy" id="1576911"/>
    <lineage>
        <taxon>Bacteria</taxon>
        <taxon>Pseudomonadati</taxon>
        <taxon>Pseudomonadota</taxon>
        <taxon>Alphaproteobacteria</taxon>
        <taxon>Hyphomicrobiales</taxon>
        <taxon>Chelatococcaceae</taxon>
        <taxon>Camelimonas</taxon>
    </lineage>
</organism>
<name>A0ABV7UP85_9HYPH</name>
<sequence>MIDVRCDLACIPGISLRNKICGRKRAARLGRLVWAILRDDLNWLRGLDLNQRPSGYEPDEL</sequence>
<gene>
    <name evidence="1" type="ORF">ACFONL_21005</name>
</gene>
<evidence type="ECO:0000313" key="2">
    <source>
        <dbReference type="Proteomes" id="UP001595704"/>
    </source>
</evidence>
<accession>A0ABV7UP85</accession>
<feature type="non-terminal residue" evidence="1">
    <location>
        <position position="61"/>
    </location>
</feature>
<dbReference type="EMBL" id="JBHRYC010000103">
    <property type="protein sequence ID" value="MFC3639824.1"/>
    <property type="molecule type" value="Genomic_DNA"/>
</dbReference>
<comment type="caution">
    <text evidence="1">The sequence shown here is derived from an EMBL/GenBank/DDBJ whole genome shotgun (WGS) entry which is preliminary data.</text>
</comment>
<protein>
    <submittedName>
        <fullName evidence="1">Uncharacterized protein</fullName>
    </submittedName>
</protein>
<evidence type="ECO:0000313" key="1">
    <source>
        <dbReference type="EMBL" id="MFC3639824.1"/>
    </source>
</evidence>
<dbReference type="Proteomes" id="UP001595704">
    <property type="component" value="Unassembled WGS sequence"/>
</dbReference>
<reference evidence="2" key="1">
    <citation type="journal article" date="2019" name="Int. J. Syst. Evol. Microbiol.">
        <title>The Global Catalogue of Microorganisms (GCM) 10K type strain sequencing project: providing services to taxonomists for standard genome sequencing and annotation.</title>
        <authorList>
            <consortium name="The Broad Institute Genomics Platform"/>
            <consortium name="The Broad Institute Genome Sequencing Center for Infectious Disease"/>
            <person name="Wu L."/>
            <person name="Ma J."/>
        </authorList>
    </citation>
    <scope>NUCLEOTIDE SEQUENCE [LARGE SCALE GENOMIC DNA]</scope>
    <source>
        <strain evidence="2">KCTC 42282</strain>
    </source>
</reference>
<proteinExistence type="predicted"/>
<keyword evidence="2" id="KW-1185">Reference proteome</keyword>